<feature type="compositionally biased region" description="Low complexity" evidence="1">
    <location>
        <begin position="133"/>
        <end position="150"/>
    </location>
</feature>
<evidence type="ECO:0000256" key="1">
    <source>
        <dbReference type="SAM" id="MobiDB-lite"/>
    </source>
</evidence>
<dbReference type="EMBL" id="JBGEWD010000021">
    <property type="protein sequence ID" value="MEY8001557.1"/>
    <property type="molecule type" value="Genomic_DNA"/>
</dbReference>
<evidence type="ECO:0000313" key="3">
    <source>
        <dbReference type="Proteomes" id="UP001564657"/>
    </source>
</evidence>
<protein>
    <submittedName>
        <fullName evidence="2">ERF family protein</fullName>
    </submittedName>
</protein>
<gene>
    <name evidence="2" type="ORF">AB8U03_15415</name>
</gene>
<organism evidence="2 3">
    <name type="scientific">Clostridium moutaii</name>
    <dbReference type="NCBI Taxonomy" id="3240932"/>
    <lineage>
        <taxon>Bacteria</taxon>
        <taxon>Bacillati</taxon>
        <taxon>Bacillota</taxon>
        <taxon>Clostridia</taxon>
        <taxon>Eubacteriales</taxon>
        <taxon>Clostridiaceae</taxon>
        <taxon>Clostridium</taxon>
    </lineage>
</organism>
<evidence type="ECO:0000313" key="2">
    <source>
        <dbReference type="EMBL" id="MEY8001557.1"/>
    </source>
</evidence>
<comment type="caution">
    <text evidence="2">The sequence shown here is derived from an EMBL/GenBank/DDBJ whole genome shotgun (WGS) entry which is preliminary data.</text>
</comment>
<name>A0ABV4BU48_9CLOT</name>
<sequence length="189" mass="21391">METSEEIKNISTAMIAIEKEIQGMTPDANNPFFKSSYITLDGILEYIRPILAKNNVWLFQNAFGDGEYICVVTRLNHSSGEFIETDVLKMKPQKNDPQQLGSCITYAKRYQLASLLGISSEIDDDGNRATRDNSNQNNNNQNKTTNTNNNSNRKFKCEKCGSNIAENVAQYSKSKFGHLLCRDCQKNMR</sequence>
<reference evidence="2 3" key="1">
    <citation type="submission" date="2024-08" db="EMBL/GenBank/DDBJ databases">
        <title>Clostridium lapicellarii sp. nov., and Clostridium renhuaiense sp. nov., two species isolated from the mud in a fermentation cellar used for producing sauce-flavour Chinese liquors.</title>
        <authorList>
            <person name="Yang F."/>
            <person name="Wang H."/>
            <person name="Chen L.Q."/>
            <person name="Zhou N."/>
            <person name="Lu J.J."/>
            <person name="Pu X.X."/>
            <person name="Wan B."/>
            <person name="Wang L."/>
            <person name="Liu S.J."/>
        </authorList>
    </citation>
    <scope>NUCLEOTIDE SEQUENCE [LARGE SCALE GENOMIC DNA]</scope>
    <source>
        <strain evidence="2 3">MT-5</strain>
    </source>
</reference>
<dbReference type="Pfam" id="PF04404">
    <property type="entry name" value="ERF"/>
    <property type="match status" value="1"/>
</dbReference>
<dbReference type="Proteomes" id="UP001564657">
    <property type="component" value="Unassembled WGS sequence"/>
</dbReference>
<proteinExistence type="predicted"/>
<keyword evidence="3" id="KW-1185">Reference proteome</keyword>
<accession>A0ABV4BU48</accession>
<dbReference type="RefSeq" id="WP_369705450.1">
    <property type="nucleotide sequence ID" value="NZ_JBGEWD010000021.1"/>
</dbReference>
<dbReference type="InterPro" id="IPR007499">
    <property type="entry name" value="ERF_bacteria_virus"/>
</dbReference>
<feature type="region of interest" description="Disordered" evidence="1">
    <location>
        <begin position="124"/>
        <end position="150"/>
    </location>
</feature>